<organism evidence="4 5">
    <name type="scientific">Candidatus Magnetoglobus multicellularis str. Araruama</name>
    <dbReference type="NCBI Taxonomy" id="890399"/>
    <lineage>
        <taxon>Bacteria</taxon>
        <taxon>Pseudomonadati</taxon>
        <taxon>Thermodesulfobacteriota</taxon>
        <taxon>Desulfobacteria</taxon>
        <taxon>Desulfobacterales</taxon>
        <taxon>Desulfobacteraceae</taxon>
        <taxon>Candidatus Magnetoglobus</taxon>
    </lineage>
</organism>
<protein>
    <submittedName>
        <fullName evidence="4">Patatin</fullName>
    </submittedName>
</protein>
<feature type="active site" description="Nucleophile" evidence="2">
    <location>
        <position position="44"/>
    </location>
</feature>
<gene>
    <name evidence="4" type="ORF">OMM_01309</name>
</gene>
<feature type="short sequence motif" description="GXSXG" evidence="2">
    <location>
        <begin position="42"/>
        <end position="46"/>
    </location>
</feature>
<proteinExistence type="predicted"/>
<dbReference type="PROSITE" id="PS51635">
    <property type="entry name" value="PNPLA"/>
    <property type="match status" value="1"/>
</dbReference>
<sequence>MNERIPYNAVVFSGGGCRCFWALGFYEVLSEAYSFVPNVFAGVSAGATMACLISGHRVQEGIHYFKEMVGKNQQNIYIQNMFSKDSLFPHYEIYSNAIYHILDDQAFHAIKHGPDIRVLMAHPPKYLGPLSGAVVGFLTYTLEKLLFEPMHPKFPIQIGYRAKVVSVRSCPTKSSLVNLLLQSSCTPPILPFLKRDGKPVFDGGIIDNVPARIINTPRQKILVLLTKKYPKDKVPKIKDRTYVQPSRPIKIHKWDYTDPEGIQQTYDLGRRDAERFIEYNCQLAFSRD</sequence>
<evidence type="ECO:0000259" key="3">
    <source>
        <dbReference type="PROSITE" id="PS51635"/>
    </source>
</evidence>
<evidence type="ECO:0000313" key="5">
    <source>
        <dbReference type="Proteomes" id="UP000189670"/>
    </source>
</evidence>
<dbReference type="SUPFAM" id="SSF52151">
    <property type="entry name" value="FabD/lysophospholipase-like"/>
    <property type="match status" value="1"/>
</dbReference>
<dbReference type="EMBL" id="ATBP01000098">
    <property type="protein sequence ID" value="ETR72954.1"/>
    <property type="molecule type" value="Genomic_DNA"/>
</dbReference>
<evidence type="ECO:0000256" key="1">
    <source>
        <dbReference type="ARBA" id="ARBA00023098"/>
    </source>
</evidence>
<reference evidence="5" key="1">
    <citation type="submission" date="2012-11" db="EMBL/GenBank/DDBJ databases">
        <authorList>
            <person name="Lucero-Rivera Y.E."/>
            <person name="Tovar-Ramirez D."/>
        </authorList>
    </citation>
    <scope>NUCLEOTIDE SEQUENCE [LARGE SCALE GENOMIC DNA]</scope>
    <source>
        <strain evidence="5">Araruama</strain>
    </source>
</reference>
<keyword evidence="2" id="KW-0442">Lipid degradation</keyword>
<dbReference type="InterPro" id="IPR016035">
    <property type="entry name" value="Acyl_Trfase/lysoPLipase"/>
</dbReference>
<keyword evidence="1 2" id="KW-0443">Lipid metabolism</keyword>
<dbReference type="Proteomes" id="UP000189670">
    <property type="component" value="Unassembled WGS sequence"/>
</dbReference>
<dbReference type="Pfam" id="PF01734">
    <property type="entry name" value="Patatin"/>
    <property type="match status" value="1"/>
</dbReference>
<dbReference type="PROSITE" id="PS51257">
    <property type="entry name" value="PROKAR_LIPOPROTEIN"/>
    <property type="match status" value="1"/>
</dbReference>
<evidence type="ECO:0000256" key="2">
    <source>
        <dbReference type="PROSITE-ProRule" id="PRU01161"/>
    </source>
</evidence>
<keyword evidence="2" id="KW-0378">Hydrolase</keyword>
<dbReference type="GO" id="GO:0016042">
    <property type="term" value="P:lipid catabolic process"/>
    <property type="evidence" value="ECO:0007669"/>
    <property type="project" value="UniProtKB-UniRule"/>
</dbReference>
<name>A0A1V1PDT9_9BACT</name>
<dbReference type="GO" id="GO:0016787">
    <property type="term" value="F:hydrolase activity"/>
    <property type="evidence" value="ECO:0007669"/>
    <property type="project" value="UniProtKB-UniRule"/>
</dbReference>
<accession>A0A1V1PDT9</accession>
<comment type="caution">
    <text evidence="4">The sequence shown here is derived from an EMBL/GenBank/DDBJ whole genome shotgun (WGS) entry which is preliminary data.</text>
</comment>
<evidence type="ECO:0000313" key="4">
    <source>
        <dbReference type="EMBL" id="ETR72954.1"/>
    </source>
</evidence>
<feature type="short sequence motif" description="DGA/G" evidence="2">
    <location>
        <begin position="202"/>
        <end position="204"/>
    </location>
</feature>
<dbReference type="InterPro" id="IPR002641">
    <property type="entry name" value="PNPLA_dom"/>
</dbReference>
<dbReference type="AlphaFoldDB" id="A0A1V1PDT9"/>
<feature type="domain" description="PNPLA" evidence="3">
    <location>
        <begin position="10"/>
        <end position="215"/>
    </location>
</feature>
<dbReference type="Gene3D" id="3.40.1090.10">
    <property type="entry name" value="Cytosolic phospholipase A2 catalytic domain"/>
    <property type="match status" value="1"/>
</dbReference>
<feature type="active site" description="Proton acceptor" evidence="2">
    <location>
        <position position="202"/>
    </location>
</feature>
<comment type="caution">
    <text evidence="2">Lacks conserved residue(s) required for the propagation of feature annotation.</text>
</comment>